<dbReference type="PANTHER" id="PTHR42663">
    <property type="entry name" value="HYDROLASE C777.06C-RELATED-RELATED"/>
    <property type="match status" value="1"/>
</dbReference>
<dbReference type="SUPFAM" id="SSF56281">
    <property type="entry name" value="Metallo-hydrolase/oxidoreductase"/>
    <property type="match status" value="1"/>
</dbReference>
<name>X1AK35_9ZZZZ</name>
<comment type="caution">
    <text evidence="2">The sequence shown here is derived from an EMBL/GenBank/DDBJ whole genome shotgun (WGS) entry which is preliminary data.</text>
</comment>
<evidence type="ECO:0000259" key="1">
    <source>
        <dbReference type="Pfam" id="PF12706"/>
    </source>
</evidence>
<reference evidence="2" key="1">
    <citation type="journal article" date="2014" name="Front. Microbiol.">
        <title>High frequency of phylogenetically diverse reductive dehalogenase-homologous genes in deep subseafloor sedimentary metagenomes.</title>
        <authorList>
            <person name="Kawai M."/>
            <person name="Futagami T."/>
            <person name="Toyoda A."/>
            <person name="Takaki Y."/>
            <person name="Nishi S."/>
            <person name="Hori S."/>
            <person name="Arai W."/>
            <person name="Tsubouchi T."/>
            <person name="Morono Y."/>
            <person name="Uchiyama I."/>
            <person name="Ito T."/>
            <person name="Fujiyama A."/>
            <person name="Inagaki F."/>
            <person name="Takami H."/>
        </authorList>
    </citation>
    <scope>NUCLEOTIDE SEQUENCE</scope>
    <source>
        <strain evidence="2">Expedition CK06-06</strain>
    </source>
</reference>
<dbReference type="PANTHER" id="PTHR42663:SF6">
    <property type="entry name" value="HYDROLASE C777.06C-RELATED"/>
    <property type="match status" value="1"/>
</dbReference>
<proteinExistence type="predicted"/>
<dbReference type="EMBL" id="BART01019170">
    <property type="protein sequence ID" value="GAG82759.1"/>
    <property type="molecule type" value="Genomic_DNA"/>
</dbReference>
<feature type="domain" description="Metallo-beta-lactamase" evidence="1">
    <location>
        <begin position="47"/>
        <end position="203"/>
    </location>
</feature>
<evidence type="ECO:0000313" key="2">
    <source>
        <dbReference type="EMBL" id="GAG82759.1"/>
    </source>
</evidence>
<sequence>MKLFFLGTASAEGYPPPFCECIHCREARKERGKSLRLRASVLIDDELLVDFGPDLLSYTLRYDIHFSLIKILIITHSHYDHLFLNNFNYVLPETGTILTKPPDLSIICSQDVYKKIRYHFEKYTQSQSWKIQIIKEFETISSCHFKITALPAVHMINEEESFFYIVQKEGETILLAFDTGMWGEKIWRFLQNYLFDVIVLDETMGYK</sequence>
<dbReference type="InterPro" id="IPR036866">
    <property type="entry name" value="RibonucZ/Hydroxyglut_hydro"/>
</dbReference>
<organism evidence="2">
    <name type="scientific">marine sediment metagenome</name>
    <dbReference type="NCBI Taxonomy" id="412755"/>
    <lineage>
        <taxon>unclassified sequences</taxon>
        <taxon>metagenomes</taxon>
        <taxon>ecological metagenomes</taxon>
    </lineage>
</organism>
<accession>X1AK35</accession>
<dbReference type="InterPro" id="IPR001279">
    <property type="entry name" value="Metallo-B-lactamas"/>
</dbReference>
<dbReference type="AlphaFoldDB" id="X1AK35"/>
<protein>
    <recommendedName>
        <fullName evidence="1">Metallo-beta-lactamase domain-containing protein</fullName>
    </recommendedName>
</protein>
<dbReference type="Pfam" id="PF12706">
    <property type="entry name" value="Lactamase_B_2"/>
    <property type="match status" value="1"/>
</dbReference>
<gene>
    <name evidence="2" type="ORF">S01H4_35952</name>
</gene>
<dbReference type="Gene3D" id="3.60.15.10">
    <property type="entry name" value="Ribonuclease Z/Hydroxyacylglutathione hydrolase-like"/>
    <property type="match status" value="1"/>
</dbReference>